<proteinExistence type="predicted"/>
<organism evidence="1 2">
    <name type="scientific">Desulfallas thermosapovorans DSM 6562</name>
    <dbReference type="NCBI Taxonomy" id="1121431"/>
    <lineage>
        <taxon>Bacteria</taxon>
        <taxon>Bacillati</taxon>
        <taxon>Bacillota</taxon>
        <taxon>Clostridia</taxon>
        <taxon>Eubacteriales</taxon>
        <taxon>Desulfallaceae</taxon>
        <taxon>Desulfallas</taxon>
    </lineage>
</organism>
<sequence>MAREQDVFQLPVRFFDHTRPEDFALAVQRCFIEVERMLSQLQLYAKQATGGAVKDLPSRANVWDRSGSINEDGTFDTSKLSDKLVGLQHELQLAEQAVTEAKIAVGAIKTPHIADGAITNMKLAAEAVLDQKANWSTHRLY</sequence>
<keyword evidence="2" id="KW-1185">Reference proteome</keyword>
<reference evidence="1 2" key="1">
    <citation type="submission" date="2019-07" db="EMBL/GenBank/DDBJ databases">
        <title>Genomic Encyclopedia of Type Strains, Phase I: the one thousand microbial genomes (KMG-I) project.</title>
        <authorList>
            <person name="Kyrpides N."/>
        </authorList>
    </citation>
    <scope>NUCLEOTIDE SEQUENCE [LARGE SCALE GENOMIC DNA]</scope>
    <source>
        <strain evidence="1 2">DSM 6562</strain>
    </source>
</reference>
<comment type="caution">
    <text evidence="1">The sequence shown here is derived from an EMBL/GenBank/DDBJ whole genome shotgun (WGS) entry which is preliminary data.</text>
</comment>
<evidence type="ECO:0000313" key="2">
    <source>
        <dbReference type="Proteomes" id="UP000323166"/>
    </source>
</evidence>
<name>A0A5S4ZQR9_9FIRM</name>
<dbReference type="RefSeq" id="WP_166511860.1">
    <property type="nucleotide sequence ID" value="NZ_VNHM01000009.1"/>
</dbReference>
<dbReference type="EMBL" id="VNHM01000009">
    <property type="protein sequence ID" value="TYO95126.1"/>
    <property type="molecule type" value="Genomic_DNA"/>
</dbReference>
<dbReference type="AlphaFoldDB" id="A0A5S4ZQR9"/>
<protein>
    <submittedName>
        <fullName evidence="1">Uncharacterized protein</fullName>
    </submittedName>
</protein>
<accession>A0A5S4ZQR9</accession>
<gene>
    <name evidence="1" type="ORF">LX24_01855</name>
</gene>
<dbReference type="Proteomes" id="UP000323166">
    <property type="component" value="Unassembled WGS sequence"/>
</dbReference>
<evidence type="ECO:0000313" key="1">
    <source>
        <dbReference type="EMBL" id="TYO95126.1"/>
    </source>
</evidence>